<dbReference type="RefSeq" id="WP_006871626.1">
    <property type="nucleotide sequence ID" value="NZ_JH413832.1"/>
</dbReference>
<feature type="repeat" description="ANK" evidence="3">
    <location>
        <begin position="366"/>
        <end position="398"/>
    </location>
</feature>
<organism evidence="4 5">
    <name type="scientific">Legionella drancourtii LLAP12</name>
    <dbReference type="NCBI Taxonomy" id="658187"/>
    <lineage>
        <taxon>Bacteria</taxon>
        <taxon>Pseudomonadati</taxon>
        <taxon>Pseudomonadota</taxon>
        <taxon>Gammaproteobacteria</taxon>
        <taxon>Legionellales</taxon>
        <taxon>Legionellaceae</taxon>
        <taxon>Legionella</taxon>
    </lineage>
</organism>
<evidence type="ECO:0008006" key="6">
    <source>
        <dbReference type="Google" id="ProtNLM"/>
    </source>
</evidence>
<dbReference type="InParanoid" id="G9ER20"/>
<dbReference type="PROSITE" id="PS50088">
    <property type="entry name" value="ANK_REPEAT"/>
    <property type="match status" value="6"/>
</dbReference>
<dbReference type="Gene3D" id="1.25.40.20">
    <property type="entry name" value="Ankyrin repeat-containing domain"/>
    <property type="match status" value="2"/>
</dbReference>
<dbReference type="EMBL" id="JH413832">
    <property type="protein sequence ID" value="EHL30391.1"/>
    <property type="molecule type" value="Genomic_DNA"/>
</dbReference>
<dbReference type="Proteomes" id="UP000002770">
    <property type="component" value="Unassembled WGS sequence"/>
</dbReference>
<feature type="repeat" description="ANK" evidence="3">
    <location>
        <begin position="498"/>
        <end position="530"/>
    </location>
</feature>
<reference evidence="4 5" key="1">
    <citation type="journal article" date="2011" name="BMC Genomics">
        <title>Insight into cross-talk between intra-amoebal pathogens.</title>
        <authorList>
            <person name="Gimenez G."/>
            <person name="Bertelli C."/>
            <person name="Moliner C."/>
            <person name="Robert C."/>
            <person name="Raoult D."/>
            <person name="Fournier P.E."/>
            <person name="Greub G."/>
        </authorList>
    </citation>
    <scope>NUCLEOTIDE SEQUENCE [LARGE SCALE GENOMIC DNA]</scope>
    <source>
        <strain evidence="4 5">LLAP12</strain>
    </source>
</reference>
<keyword evidence="5" id="KW-1185">Reference proteome</keyword>
<gene>
    <name evidence="4" type="ORF">LDG_7727</name>
</gene>
<feature type="repeat" description="ANK" evidence="3">
    <location>
        <begin position="300"/>
        <end position="332"/>
    </location>
</feature>
<feature type="repeat" description="ANK" evidence="3">
    <location>
        <begin position="332"/>
        <end position="364"/>
    </location>
</feature>
<dbReference type="PANTHER" id="PTHR24189:SF50">
    <property type="entry name" value="ANKYRIN REPEAT AND SOCS BOX PROTEIN 2"/>
    <property type="match status" value="1"/>
</dbReference>
<dbReference type="PROSITE" id="PS50297">
    <property type="entry name" value="ANK_REP_REGION"/>
    <property type="match status" value="5"/>
</dbReference>
<dbReference type="InterPro" id="IPR002110">
    <property type="entry name" value="Ankyrin_rpt"/>
</dbReference>
<dbReference type="SMART" id="SM00248">
    <property type="entry name" value="ANK"/>
    <property type="match status" value="8"/>
</dbReference>
<evidence type="ECO:0000313" key="5">
    <source>
        <dbReference type="Proteomes" id="UP000002770"/>
    </source>
</evidence>
<dbReference type="Pfam" id="PF00023">
    <property type="entry name" value="Ank"/>
    <property type="match status" value="2"/>
</dbReference>
<feature type="repeat" description="ANK" evidence="3">
    <location>
        <begin position="432"/>
        <end position="464"/>
    </location>
</feature>
<dbReference type="SUPFAM" id="SSF48403">
    <property type="entry name" value="Ankyrin repeat"/>
    <property type="match status" value="1"/>
</dbReference>
<dbReference type="Pfam" id="PF12796">
    <property type="entry name" value="Ank_2"/>
    <property type="match status" value="2"/>
</dbReference>
<sequence>MLLDINLLLTSLREDLGYLLPEDSCHGFAIRWLEACLVGEENLFENRIKEIHSYGDSLIARIQEAQDKEENQLTEEDKTLLDIQAFFDHMELQQSPNSYTSFFGRPFSQSDIESISDIATSDAMRSRGGLCKIYSHPGMYTKEEVTQYFDKLSDVLDNATSNSANECWGILIGEFYHTIAVTYTPGIGWRFMDNEQYPPLVFSKEETHLLAKEIVEVLTAKPSIPHIGFNCSIFTVADNALLPAVTTALNQFSEKLALTEEMLTRESDGYDLACIATQNEHTWILAEYLKYGLRIDNDYGNYPLIYLAVLHGDLEIIDFLCHNGAEINVLSANYTPIYLAAKNGDVASISLLAKNGADVNKGDCITLVTPVHIAAKNGHVPVITAFAKLGADLNLGDDKGATPLHAGAEENCVEAIVTLIGLKVAPNIADDNGATPLHMAAKRNSVEAIAVLIKLGANPNLRNDKGATPLHMAAKRNNTEAIEALLNREADPTLVDDNGATPLHIAVQMDNSEAIATFAKFGADLHCQLDNGVTPIFLAAQYGCISAFEQLIIAGVNVHSTCEITVENLQELACHCSEKIATVEYAERISNNMSQFIKQHHHAGKQTISITPYDMACIVEEKDLLCLLDNNHHKRKLDKLELGFFSYNEVKKSKSTLQSTNYINMIPNQR</sequence>
<dbReference type="STRING" id="658187.LDG_7727"/>
<dbReference type="eggNOG" id="COG0666">
    <property type="taxonomic scope" value="Bacteria"/>
</dbReference>
<dbReference type="AlphaFoldDB" id="G9ER20"/>
<evidence type="ECO:0000256" key="1">
    <source>
        <dbReference type="ARBA" id="ARBA00022737"/>
    </source>
</evidence>
<proteinExistence type="predicted"/>
<dbReference type="OrthoDB" id="5630807at2"/>
<dbReference type="InterPro" id="IPR036770">
    <property type="entry name" value="Ankyrin_rpt-contain_sf"/>
</dbReference>
<dbReference type="PANTHER" id="PTHR24189">
    <property type="entry name" value="MYOTROPHIN"/>
    <property type="match status" value="1"/>
</dbReference>
<keyword evidence="2 3" id="KW-0040">ANK repeat</keyword>
<evidence type="ECO:0000256" key="2">
    <source>
        <dbReference type="ARBA" id="ARBA00023043"/>
    </source>
</evidence>
<accession>G9ER20</accession>
<dbReference type="InterPro" id="IPR050745">
    <property type="entry name" value="Multifunctional_regulatory"/>
</dbReference>
<evidence type="ECO:0000256" key="3">
    <source>
        <dbReference type="PROSITE-ProRule" id="PRU00023"/>
    </source>
</evidence>
<protein>
    <recommendedName>
        <fullName evidence="6">Ankyrin repeat-containing protein</fullName>
    </recommendedName>
</protein>
<feature type="repeat" description="ANK" evidence="3">
    <location>
        <begin position="465"/>
        <end position="497"/>
    </location>
</feature>
<evidence type="ECO:0000313" key="4">
    <source>
        <dbReference type="EMBL" id="EHL30391.1"/>
    </source>
</evidence>
<keyword evidence="1" id="KW-0677">Repeat</keyword>
<dbReference type="HOGENOM" id="CLU_411491_0_0_6"/>
<name>G9ER20_9GAMM</name>